<proteinExistence type="predicted"/>
<gene>
    <name evidence="2" type="ORF">HPB51_007775</name>
</gene>
<sequence>MSLRLDEGEVSQAAVVVRRLFSEKISCGGALVHESWVITAAHCVDRAGLKRHQKSCFDYELPAAVVSAIGTSATYVQPSHLSGPSTSTSGPVEMVSDDNSGDEDLDVFFVDLLPWPGLDPRSCGSAAECPSRYSTHGGSSSMSVRYDDRSRYQHVTCAGNAYDQLLL</sequence>
<reference evidence="2" key="1">
    <citation type="journal article" date="2020" name="Cell">
        <title>Large-Scale Comparative Analyses of Tick Genomes Elucidate Their Genetic Diversity and Vector Capacities.</title>
        <authorList>
            <consortium name="Tick Genome and Microbiome Consortium (TIGMIC)"/>
            <person name="Jia N."/>
            <person name="Wang J."/>
            <person name="Shi W."/>
            <person name="Du L."/>
            <person name="Sun Y."/>
            <person name="Zhan W."/>
            <person name="Jiang J.F."/>
            <person name="Wang Q."/>
            <person name="Zhang B."/>
            <person name="Ji P."/>
            <person name="Bell-Sakyi L."/>
            <person name="Cui X.M."/>
            <person name="Yuan T.T."/>
            <person name="Jiang B.G."/>
            <person name="Yang W.F."/>
            <person name="Lam T.T."/>
            <person name="Chang Q.C."/>
            <person name="Ding S.J."/>
            <person name="Wang X.J."/>
            <person name="Zhu J.G."/>
            <person name="Ruan X.D."/>
            <person name="Zhao L."/>
            <person name="Wei J.T."/>
            <person name="Ye R.Z."/>
            <person name="Que T.C."/>
            <person name="Du C.H."/>
            <person name="Zhou Y.H."/>
            <person name="Cheng J.X."/>
            <person name="Dai P.F."/>
            <person name="Guo W.B."/>
            <person name="Han X.H."/>
            <person name="Huang E.J."/>
            <person name="Li L.F."/>
            <person name="Wei W."/>
            <person name="Gao Y.C."/>
            <person name="Liu J.Z."/>
            <person name="Shao H.Z."/>
            <person name="Wang X."/>
            <person name="Wang C.C."/>
            <person name="Yang T.C."/>
            <person name="Huo Q.B."/>
            <person name="Li W."/>
            <person name="Chen H.Y."/>
            <person name="Chen S.E."/>
            <person name="Zhou L.G."/>
            <person name="Ni X.B."/>
            <person name="Tian J.H."/>
            <person name="Sheng Y."/>
            <person name="Liu T."/>
            <person name="Pan Y.S."/>
            <person name="Xia L.Y."/>
            <person name="Li J."/>
            <person name="Zhao F."/>
            <person name="Cao W.C."/>
        </authorList>
    </citation>
    <scope>NUCLEOTIDE SEQUENCE</scope>
    <source>
        <strain evidence="2">Rmic-2018</strain>
    </source>
</reference>
<dbReference type="InterPro" id="IPR009003">
    <property type="entry name" value="Peptidase_S1_PA"/>
</dbReference>
<feature type="domain" description="Peptidase S1" evidence="1">
    <location>
        <begin position="19"/>
        <end position="46"/>
    </location>
</feature>
<dbReference type="GO" id="GO:0006508">
    <property type="term" value="P:proteolysis"/>
    <property type="evidence" value="ECO:0007669"/>
    <property type="project" value="InterPro"/>
</dbReference>
<organism evidence="2 3">
    <name type="scientific">Rhipicephalus microplus</name>
    <name type="common">Cattle tick</name>
    <name type="synonym">Boophilus microplus</name>
    <dbReference type="NCBI Taxonomy" id="6941"/>
    <lineage>
        <taxon>Eukaryota</taxon>
        <taxon>Metazoa</taxon>
        <taxon>Ecdysozoa</taxon>
        <taxon>Arthropoda</taxon>
        <taxon>Chelicerata</taxon>
        <taxon>Arachnida</taxon>
        <taxon>Acari</taxon>
        <taxon>Parasitiformes</taxon>
        <taxon>Ixodida</taxon>
        <taxon>Ixodoidea</taxon>
        <taxon>Ixodidae</taxon>
        <taxon>Rhipicephalinae</taxon>
        <taxon>Rhipicephalus</taxon>
        <taxon>Boophilus</taxon>
    </lineage>
</organism>
<comment type="caution">
    <text evidence="2">The sequence shown here is derived from an EMBL/GenBank/DDBJ whole genome shotgun (WGS) entry which is preliminary data.</text>
</comment>
<dbReference type="InterPro" id="IPR043504">
    <property type="entry name" value="Peptidase_S1_PA_chymotrypsin"/>
</dbReference>
<reference evidence="2" key="2">
    <citation type="submission" date="2021-09" db="EMBL/GenBank/DDBJ databases">
        <authorList>
            <person name="Jia N."/>
            <person name="Wang J."/>
            <person name="Shi W."/>
            <person name="Du L."/>
            <person name="Sun Y."/>
            <person name="Zhan W."/>
            <person name="Jiang J."/>
            <person name="Wang Q."/>
            <person name="Zhang B."/>
            <person name="Ji P."/>
            <person name="Sakyi L.B."/>
            <person name="Cui X."/>
            <person name="Yuan T."/>
            <person name="Jiang B."/>
            <person name="Yang W."/>
            <person name="Lam T.T.-Y."/>
            <person name="Chang Q."/>
            <person name="Ding S."/>
            <person name="Wang X."/>
            <person name="Zhu J."/>
            <person name="Ruan X."/>
            <person name="Zhao L."/>
            <person name="Wei J."/>
            <person name="Que T."/>
            <person name="Du C."/>
            <person name="Cheng J."/>
            <person name="Dai P."/>
            <person name="Han X."/>
            <person name="Huang E."/>
            <person name="Gao Y."/>
            <person name="Liu J."/>
            <person name="Shao H."/>
            <person name="Ye R."/>
            <person name="Li L."/>
            <person name="Wei W."/>
            <person name="Wang X."/>
            <person name="Wang C."/>
            <person name="Huo Q."/>
            <person name="Li W."/>
            <person name="Guo W."/>
            <person name="Chen H."/>
            <person name="Chen S."/>
            <person name="Zhou L."/>
            <person name="Zhou L."/>
            <person name="Ni X."/>
            <person name="Tian J."/>
            <person name="Zhou Y."/>
            <person name="Sheng Y."/>
            <person name="Liu T."/>
            <person name="Pan Y."/>
            <person name="Xia L."/>
            <person name="Li J."/>
            <person name="Zhao F."/>
            <person name="Cao W."/>
        </authorList>
    </citation>
    <scope>NUCLEOTIDE SEQUENCE</scope>
    <source>
        <strain evidence="2">Rmic-2018</strain>
        <tissue evidence="2">Larvae</tissue>
    </source>
</reference>
<dbReference type="GO" id="GO:0004252">
    <property type="term" value="F:serine-type endopeptidase activity"/>
    <property type="evidence" value="ECO:0007669"/>
    <property type="project" value="InterPro"/>
</dbReference>
<accession>A0A9J6EZA3</accession>
<dbReference type="Pfam" id="PF00089">
    <property type="entry name" value="Trypsin"/>
    <property type="match status" value="1"/>
</dbReference>
<dbReference type="SUPFAM" id="SSF50494">
    <property type="entry name" value="Trypsin-like serine proteases"/>
    <property type="match status" value="1"/>
</dbReference>
<evidence type="ECO:0000313" key="2">
    <source>
        <dbReference type="EMBL" id="KAH8039575.1"/>
    </source>
</evidence>
<protein>
    <recommendedName>
        <fullName evidence="1">Peptidase S1 domain-containing protein</fullName>
    </recommendedName>
</protein>
<name>A0A9J6EZA3_RHIMP</name>
<evidence type="ECO:0000313" key="3">
    <source>
        <dbReference type="Proteomes" id="UP000821866"/>
    </source>
</evidence>
<dbReference type="EMBL" id="JABSTU010000001">
    <property type="protein sequence ID" value="KAH8039575.1"/>
    <property type="molecule type" value="Genomic_DNA"/>
</dbReference>
<dbReference type="Proteomes" id="UP000821866">
    <property type="component" value="Chromosome 1"/>
</dbReference>
<keyword evidence="3" id="KW-1185">Reference proteome</keyword>
<evidence type="ECO:0000259" key="1">
    <source>
        <dbReference type="Pfam" id="PF00089"/>
    </source>
</evidence>
<dbReference type="AlphaFoldDB" id="A0A9J6EZA3"/>
<dbReference type="InterPro" id="IPR001254">
    <property type="entry name" value="Trypsin_dom"/>
</dbReference>
<dbReference type="Gene3D" id="2.40.10.10">
    <property type="entry name" value="Trypsin-like serine proteases"/>
    <property type="match status" value="1"/>
</dbReference>